<dbReference type="HAMAP" id="MF_02006">
    <property type="entry name" value="Tyr_tRNA_synth_type1"/>
    <property type="match status" value="1"/>
</dbReference>
<dbReference type="InterPro" id="IPR002307">
    <property type="entry name" value="Tyr-tRNA-ligase"/>
</dbReference>
<keyword evidence="14" id="KW-1185">Reference proteome</keyword>
<comment type="similarity">
    <text evidence="11">Belongs to the class-I aminoacyl-tRNA synthetase family.</text>
</comment>
<dbReference type="PROSITE" id="PS00178">
    <property type="entry name" value="AA_TRNA_LIGASE_I"/>
    <property type="match status" value="1"/>
</dbReference>
<dbReference type="STRING" id="933852.A0A0C3AZ51"/>
<dbReference type="InterPro" id="IPR054608">
    <property type="entry name" value="SYY-like_C"/>
</dbReference>
<dbReference type="PANTHER" id="PTHR11766">
    <property type="entry name" value="TYROSYL-TRNA SYNTHETASE"/>
    <property type="match status" value="1"/>
</dbReference>
<evidence type="ECO:0000256" key="4">
    <source>
        <dbReference type="ARBA" id="ARBA00022840"/>
    </source>
</evidence>
<accession>A0A0C3AZ51</accession>
<dbReference type="AlphaFoldDB" id="A0A0C3AZ51"/>
<dbReference type="Gene3D" id="3.10.290.10">
    <property type="entry name" value="RNA-binding S4 domain"/>
    <property type="match status" value="1"/>
</dbReference>
<dbReference type="GO" id="GO:0003723">
    <property type="term" value="F:RNA binding"/>
    <property type="evidence" value="ECO:0007669"/>
    <property type="project" value="UniProtKB-KW"/>
</dbReference>
<dbReference type="Pfam" id="PF00579">
    <property type="entry name" value="tRNA-synt_1b"/>
    <property type="match status" value="1"/>
</dbReference>
<dbReference type="SUPFAM" id="SSF52374">
    <property type="entry name" value="Nucleotidylyl transferase"/>
    <property type="match status" value="1"/>
</dbReference>
<dbReference type="InterPro" id="IPR014729">
    <property type="entry name" value="Rossmann-like_a/b/a_fold"/>
</dbReference>
<dbReference type="GO" id="GO:0005524">
    <property type="term" value="F:ATP binding"/>
    <property type="evidence" value="ECO:0007669"/>
    <property type="project" value="UniProtKB-KW"/>
</dbReference>
<evidence type="ECO:0000256" key="11">
    <source>
        <dbReference type="RuleBase" id="RU361234"/>
    </source>
</evidence>
<dbReference type="InterPro" id="IPR036986">
    <property type="entry name" value="S4_RNA-bd_sf"/>
</dbReference>
<dbReference type="NCBIfam" id="TIGR00234">
    <property type="entry name" value="tyrS"/>
    <property type="match status" value="1"/>
</dbReference>
<keyword evidence="5 10" id="KW-0694">RNA-binding</keyword>
<sequence length="460" mass="50880">MRLIRKYATSSKNVFNELKARGMIAQVTSQRLQKTLETRKITLYAGVDPSAESLHVGNLAVLVTLLHFHLHGHNVIPLIGGATGRVGDPGGRTSERDLMAVDRVERNASSITNQVQHFFTSAAQHVSQQQQQASPTILNNLAWHGSLSLLSFLRFPGKHLRVNALLTRDSVRSRLGSSQGISYAEFSYQLLQAYDFWILYKDHGVELQVGGSDQWGNIISGVELIRRAGGAPESELEPAEDTVHGLTIPLLTTSTGEKFGKSAGNAIWLDKNMTSVFDFYQFFLRVSDAEVLPYLKYLTFVPVEEIETLYEEHMKSPEKRIAQQRLASEVTAMIHGAPALDGARLASSVLFDSSPGEHSGSDKEETGRAESILQAIGEHPRLRRASAEEVLEQPVTRVVSKYGLVASHSVAKRLLQSGGLYLNGTRITQLERRLEHSDFVDGRVAVLRAGKEEHLILELQ</sequence>
<evidence type="ECO:0000256" key="2">
    <source>
        <dbReference type="ARBA" id="ARBA00022598"/>
    </source>
</evidence>
<dbReference type="GO" id="GO:0005739">
    <property type="term" value="C:mitochondrion"/>
    <property type="evidence" value="ECO:0007669"/>
    <property type="project" value="TreeGrafter"/>
</dbReference>
<dbReference type="Proteomes" id="UP000054097">
    <property type="component" value="Unassembled WGS sequence"/>
</dbReference>
<keyword evidence="3 11" id="KW-0547">Nucleotide-binding</keyword>
<evidence type="ECO:0000256" key="3">
    <source>
        <dbReference type="ARBA" id="ARBA00022741"/>
    </source>
</evidence>
<dbReference type="FunFam" id="1.10.240.10:FF:000001">
    <property type="entry name" value="Tyrosine--tRNA ligase"/>
    <property type="match status" value="1"/>
</dbReference>
<evidence type="ECO:0000256" key="7">
    <source>
        <dbReference type="ARBA" id="ARBA00023146"/>
    </source>
</evidence>
<organism evidence="13 14">
    <name type="scientific">Serendipita vermifera MAFF 305830</name>
    <dbReference type="NCBI Taxonomy" id="933852"/>
    <lineage>
        <taxon>Eukaryota</taxon>
        <taxon>Fungi</taxon>
        <taxon>Dikarya</taxon>
        <taxon>Basidiomycota</taxon>
        <taxon>Agaricomycotina</taxon>
        <taxon>Agaricomycetes</taxon>
        <taxon>Sebacinales</taxon>
        <taxon>Serendipitaceae</taxon>
        <taxon>Serendipita</taxon>
    </lineage>
</organism>
<evidence type="ECO:0000256" key="8">
    <source>
        <dbReference type="ARBA" id="ARBA00033323"/>
    </source>
</evidence>
<evidence type="ECO:0000313" key="13">
    <source>
        <dbReference type="EMBL" id="KIM29800.1"/>
    </source>
</evidence>
<comment type="catalytic activity">
    <reaction evidence="9 11">
        <text>tRNA(Tyr) + L-tyrosine + ATP = L-tyrosyl-tRNA(Tyr) + AMP + diphosphate + H(+)</text>
        <dbReference type="Rhea" id="RHEA:10220"/>
        <dbReference type="Rhea" id="RHEA-COMP:9706"/>
        <dbReference type="Rhea" id="RHEA-COMP:9707"/>
        <dbReference type="ChEBI" id="CHEBI:15378"/>
        <dbReference type="ChEBI" id="CHEBI:30616"/>
        <dbReference type="ChEBI" id="CHEBI:33019"/>
        <dbReference type="ChEBI" id="CHEBI:58315"/>
        <dbReference type="ChEBI" id="CHEBI:78442"/>
        <dbReference type="ChEBI" id="CHEBI:78536"/>
        <dbReference type="ChEBI" id="CHEBI:456215"/>
        <dbReference type="EC" id="6.1.1.1"/>
    </reaction>
</comment>
<dbReference type="PRINTS" id="PR01040">
    <property type="entry name" value="TRNASYNTHTYR"/>
</dbReference>
<keyword evidence="7 11" id="KW-0030">Aminoacyl-tRNA synthetase</keyword>
<dbReference type="EC" id="6.1.1.1" evidence="1 11"/>
<evidence type="ECO:0000256" key="10">
    <source>
        <dbReference type="PROSITE-ProRule" id="PRU00182"/>
    </source>
</evidence>
<dbReference type="PANTHER" id="PTHR11766:SF0">
    <property type="entry name" value="TYROSINE--TRNA LIGASE, MITOCHONDRIAL"/>
    <property type="match status" value="1"/>
</dbReference>
<evidence type="ECO:0000256" key="1">
    <source>
        <dbReference type="ARBA" id="ARBA00013160"/>
    </source>
</evidence>
<evidence type="ECO:0000259" key="12">
    <source>
        <dbReference type="Pfam" id="PF22421"/>
    </source>
</evidence>
<dbReference type="CDD" id="cd00805">
    <property type="entry name" value="TyrRS_core"/>
    <property type="match status" value="1"/>
</dbReference>
<dbReference type="InterPro" id="IPR001412">
    <property type="entry name" value="aa-tRNA-synth_I_CS"/>
</dbReference>
<feature type="domain" description="Tyrosine--tRNA ligase SYY-like C-terminal" evidence="12">
    <location>
        <begin position="393"/>
        <end position="455"/>
    </location>
</feature>
<dbReference type="Gene3D" id="3.40.50.620">
    <property type="entry name" value="HUPs"/>
    <property type="match status" value="1"/>
</dbReference>
<dbReference type="OrthoDB" id="337870at2759"/>
<dbReference type="Pfam" id="PF22421">
    <property type="entry name" value="SYY_C-terminal"/>
    <property type="match status" value="1"/>
</dbReference>
<dbReference type="GO" id="GO:0006437">
    <property type="term" value="P:tyrosyl-tRNA aminoacylation"/>
    <property type="evidence" value="ECO:0007669"/>
    <property type="project" value="InterPro"/>
</dbReference>
<dbReference type="SUPFAM" id="SSF55174">
    <property type="entry name" value="Alpha-L RNA-binding motif"/>
    <property type="match status" value="1"/>
</dbReference>
<keyword evidence="2 11" id="KW-0436">Ligase</keyword>
<dbReference type="Gene3D" id="1.10.240.10">
    <property type="entry name" value="Tyrosyl-Transfer RNA Synthetase"/>
    <property type="match status" value="1"/>
</dbReference>
<reference evidence="14" key="2">
    <citation type="submission" date="2015-01" db="EMBL/GenBank/DDBJ databases">
        <title>Evolutionary Origins and Diversification of the Mycorrhizal Mutualists.</title>
        <authorList>
            <consortium name="DOE Joint Genome Institute"/>
            <consortium name="Mycorrhizal Genomics Consortium"/>
            <person name="Kohler A."/>
            <person name="Kuo A."/>
            <person name="Nagy L.G."/>
            <person name="Floudas D."/>
            <person name="Copeland A."/>
            <person name="Barry K.W."/>
            <person name="Cichocki N."/>
            <person name="Veneault-Fourrey C."/>
            <person name="LaButti K."/>
            <person name="Lindquist E.A."/>
            <person name="Lipzen A."/>
            <person name="Lundell T."/>
            <person name="Morin E."/>
            <person name="Murat C."/>
            <person name="Riley R."/>
            <person name="Ohm R."/>
            <person name="Sun H."/>
            <person name="Tunlid A."/>
            <person name="Henrissat B."/>
            <person name="Grigoriev I.V."/>
            <person name="Hibbett D.S."/>
            <person name="Martin F."/>
        </authorList>
    </citation>
    <scope>NUCLEOTIDE SEQUENCE [LARGE SCALE GENOMIC DNA]</scope>
    <source>
        <strain evidence="14">MAFF 305830</strain>
    </source>
</reference>
<evidence type="ECO:0000256" key="9">
    <source>
        <dbReference type="ARBA" id="ARBA00048248"/>
    </source>
</evidence>
<keyword evidence="6 11" id="KW-0648">Protein biosynthesis</keyword>
<gene>
    <name evidence="13" type="ORF">M408DRAFT_22671</name>
</gene>
<evidence type="ECO:0000313" key="14">
    <source>
        <dbReference type="Proteomes" id="UP000054097"/>
    </source>
</evidence>
<dbReference type="InterPro" id="IPR002305">
    <property type="entry name" value="aa-tRNA-synth_Ic"/>
</dbReference>
<proteinExistence type="inferred from homology"/>
<dbReference type="InterPro" id="IPR024088">
    <property type="entry name" value="Tyr-tRNA-ligase_bac-type"/>
</dbReference>
<dbReference type="HOGENOM" id="CLU_024003_0_0_1"/>
<keyword evidence="4 11" id="KW-0067">ATP-binding</keyword>
<dbReference type="InterPro" id="IPR024107">
    <property type="entry name" value="Tyr-tRNA-ligase_bac_1"/>
</dbReference>
<dbReference type="PROSITE" id="PS50889">
    <property type="entry name" value="S4"/>
    <property type="match status" value="1"/>
</dbReference>
<evidence type="ECO:0000256" key="6">
    <source>
        <dbReference type="ARBA" id="ARBA00022917"/>
    </source>
</evidence>
<dbReference type="EMBL" id="KN824287">
    <property type="protein sequence ID" value="KIM29800.1"/>
    <property type="molecule type" value="Genomic_DNA"/>
</dbReference>
<evidence type="ECO:0000256" key="5">
    <source>
        <dbReference type="ARBA" id="ARBA00022884"/>
    </source>
</evidence>
<protein>
    <recommendedName>
        <fullName evidence="1 11">Tyrosine--tRNA ligase</fullName>
        <ecNumber evidence="1 11">6.1.1.1</ecNumber>
    </recommendedName>
    <alternativeName>
        <fullName evidence="8 11">Tyrosyl-tRNA synthetase</fullName>
    </alternativeName>
</protein>
<name>A0A0C3AZ51_SERVB</name>
<reference evidence="13 14" key="1">
    <citation type="submission" date="2014-04" db="EMBL/GenBank/DDBJ databases">
        <authorList>
            <consortium name="DOE Joint Genome Institute"/>
            <person name="Kuo A."/>
            <person name="Zuccaro A."/>
            <person name="Kohler A."/>
            <person name="Nagy L.G."/>
            <person name="Floudas D."/>
            <person name="Copeland A."/>
            <person name="Barry K.W."/>
            <person name="Cichocki N."/>
            <person name="Veneault-Fourrey C."/>
            <person name="LaButti K."/>
            <person name="Lindquist E.A."/>
            <person name="Lipzen A."/>
            <person name="Lundell T."/>
            <person name="Morin E."/>
            <person name="Murat C."/>
            <person name="Sun H."/>
            <person name="Tunlid A."/>
            <person name="Henrissat B."/>
            <person name="Grigoriev I.V."/>
            <person name="Hibbett D.S."/>
            <person name="Martin F."/>
            <person name="Nordberg H.P."/>
            <person name="Cantor M.N."/>
            <person name="Hua S.X."/>
        </authorList>
    </citation>
    <scope>NUCLEOTIDE SEQUENCE [LARGE SCALE GENOMIC DNA]</scope>
    <source>
        <strain evidence="13 14">MAFF 305830</strain>
    </source>
</reference>
<dbReference type="GO" id="GO:0005829">
    <property type="term" value="C:cytosol"/>
    <property type="evidence" value="ECO:0007669"/>
    <property type="project" value="TreeGrafter"/>
</dbReference>
<dbReference type="GO" id="GO:0004831">
    <property type="term" value="F:tyrosine-tRNA ligase activity"/>
    <property type="evidence" value="ECO:0007669"/>
    <property type="project" value="UniProtKB-EC"/>
</dbReference>